<organism evidence="1">
    <name type="scientific">Macaca fascicularis</name>
    <name type="common">Crab-eating macaque</name>
    <name type="synonym">Cynomolgus monkey</name>
    <dbReference type="NCBI Taxonomy" id="9541"/>
    <lineage>
        <taxon>Eukaryota</taxon>
        <taxon>Metazoa</taxon>
        <taxon>Chordata</taxon>
        <taxon>Craniata</taxon>
        <taxon>Vertebrata</taxon>
        <taxon>Euteleostomi</taxon>
        <taxon>Mammalia</taxon>
        <taxon>Eutheria</taxon>
        <taxon>Euarchontoglires</taxon>
        <taxon>Primates</taxon>
        <taxon>Haplorrhini</taxon>
        <taxon>Catarrhini</taxon>
        <taxon>Cercopithecidae</taxon>
        <taxon>Cercopithecinae</taxon>
        <taxon>Macaca</taxon>
    </lineage>
</organism>
<reference evidence="1" key="1">
    <citation type="journal article" date="2007" name="PLoS Biol.">
        <title>Rate of evolution in brain-expressed genes in humans and other primates.</title>
        <authorList>
            <person name="Wang H.-Y."/>
            <person name="Chien H.-C."/>
            <person name="Osada N."/>
            <person name="Hashimoto K."/>
            <person name="Sugano S."/>
            <person name="Gojobori T."/>
            <person name="Chou C.-K."/>
            <person name="Tsai S.-F."/>
            <person name="Wu C.-I."/>
            <person name="Shen C.-K.J."/>
        </authorList>
    </citation>
    <scope>NUCLEOTIDE SEQUENCE</scope>
</reference>
<protein>
    <submittedName>
        <fullName evidence="1">Macaca fascicularis brain cDNA clone: QflA-16273, similar to human 5'-3' exoribonuclease 2 (XRN2), mRNA, RefSeq: NM_012255.2</fullName>
    </submittedName>
</protein>
<proteinExistence type="evidence at transcript level"/>
<name>I7G4Z1_MACFA</name>
<dbReference type="AlphaFoldDB" id="I7G4Z1"/>
<dbReference type="EMBL" id="AB172001">
    <property type="protein sequence ID" value="BAE89063.1"/>
    <property type="molecule type" value="mRNA"/>
</dbReference>
<sequence length="32" mass="3567">MPGGRSPLPAWLPLVWKNMSSFASILTYLYLG</sequence>
<evidence type="ECO:0000313" key="1">
    <source>
        <dbReference type="EMBL" id="BAE89063.1"/>
    </source>
</evidence>
<accession>I7G4Z1</accession>